<dbReference type="PROSITE" id="PS00211">
    <property type="entry name" value="ABC_TRANSPORTER_1"/>
    <property type="match status" value="1"/>
</dbReference>
<sequence>MKELLSIKNVVKKYEMAEYNALDNVSFSITQGEFVAIMGASGSGKTTLLNIASTIDKTDCGEIYIKGRNITNMSDSKAADFRKDELGFIFQEYFLLDSLTVRENLSIPLSLLSKSKDKIDEKIECLASKFDMLNQLEKYPHQLSGGQKQRVAVIRAIIKEPAIIFADEPTGALDSNSTESVMNHLHLVNKEMNSTIMMVTHDIYAASYASRVIFFKDGKIVNGIVKDDLDDRDTFQNQIYKIMLSMSK</sequence>
<dbReference type="PANTHER" id="PTHR42798">
    <property type="entry name" value="LIPOPROTEIN-RELEASING SYSTEM ATP-BINDING PROTEIN LOLD"/>
    <property type="match status" value="1"/>
</dbReference>
<dbReference type="InterPro" id="IPR017911">
    <property type="entry name" value="MacB-like_ATP-bd"/>
</dbReference>
<protein>
    <submittedName>
        <fullName evidence="6">ABC transporter ATP-binding protein</fullName>
    </submittedName>
</protein>
<name>A0ABT7E6K4_9FIRM</name>
<keyword evidence="4 6" id="KW-0067">ATP-binding</keyword>
<accession>A0ABT7E6K4</accession>
<dbReference type="Gene3D" id="3.40.50.300">
    <property type="entry name" value="P-loop containing nucleotide triphosphate hydrolases"/>
    <property type="match status" value="1"/>
</dbReference>
<dbReference type="PROSITE" id="PS50893">
    <property type="entry name" value="ABC_TRANSPORTER_2"/>
    <property type="match status" value="1"/>
</dbReference>
<comment type="similarity">
    <text evidence="1">Belongs to the ABC transporter superfamily.</text>
</comment>
<evidence type="ECO:0000256" key="2">
    <source>
        <dbReference type="ARBA" id="ARBA00022448"/>
    </source>
</evidence>
<dbReference type="PANTHER" id="PTHR42798:SF7">
    <property type="entry name" value="ALPHA-D-RIBOSE 1-METHYLPHOSPHONATE 5-TRIPHOSPHATE SYNTHASE SUBUNIT PHNL"/>
    <property type="match status" value="1"/>
</dbReference>
<dbReference type="RefSeq" id="WP_284131526.1">
    <property type="nucleotide sequence ID" value="NZ_JASKYM010000001.1"/>
</dbReference>
<keyword evidence="2" id="KW-0813">Transport</keyword>
<keyword evidence="7" id="KW-1185">Reference proteome</keyword>
<dbReference type="Proteomes" id="UP001301012">
    <property type="component" value="Unassembled WGS sequence"/>
</dbReference>
<dbReference type="SUPFAM" id="SSF52540">
    <property type="entry name" value="P-loop containing nucleoside triphosphate hydrolases"/>
    <property type="match status" value="1"/>
</dbReference>
<evidence type="ECO:0000256" key="1">
    <source>
        <dbReference type="ARBA" id="ARBA00005417"/>
    </source>
</evidence>
<dbReference type="EMBL" id="JASKYM010000001">
    <property type="protein sequence ID" value="MDK2562554.1"/>
    <property type="molecule type" value="Genomic_DNA"/>
</dbReference>
<evidence type="ECO:0000256" key="3">
    <source>
        <dbReference type="ARBA" id="ARBA00022741"/>
    </source>
</evidence>
<evidence type="ECO:0000313" key="6">
    <source>
        <dbReference type="EMBL" id="MDK2562554.1"/>
    </source>
</evidence>
<dbReference type="Pfam" id="PF00005">
    <property type="entry name" value="ABC_tran"/>
    <property type="match status" value="1"/>
</dbReference>
<dbReference type="GO" id="GO:0005524">
    <property type="term" value="F:ATP binding"/>
    <property type="evidence" value="ECO:0007669"/>
    <property type="project" value="UniProtKB-KW"/>
</dbReference>
<dbReference type="InterPro" id="IPR017871">
    <property type="entry name" value="ABC_transporter-like_CS"/>
</dbReference>
<evidence type="ECO:0000256" key="4">
    <source>
        <dbReference type="ARBA" id="ARBA00022840"/>
    </source>
</evidence>
<comment type="caution">
    <text evidence="6">The sequence shown here is derived from an EMBL/GenBank/DDBJ whole genome shotgun (WGS) entry which is preliminary data.</text>
</comment>
<dbReference type="InterPro" id="IPR003593">
    <property type="entry name" value="AAA+_ATPase"/>
</dbReference>
<gene>
    <name evidence="6" type="ORF">QOZ84_03255</name>
</gene>
<keyword evidence="3" id="KW-0547">Nucleotide-binding</keyword>
<proteinExistence type="inferred from homology"/>
<dbReference type="InterPro" id="IPR003439">
    <property type="entry name" value="ABC_transporter-like_ATP-bd"/>
</dbReference>
<evidence type="ECO:0000313" key="7">
    <source>
        <dbReference type="Proteomes" id="UP001301012"/>
    </source>
</evidence>
<feature type="domain" description="ABC transporter" evidence="5">
    <location>
        <begin position="5"/>
        <end position="242"/>
    </location>
</feature>
<dbReference type="SMART" id="SM00382">
    <property type="entry name" value="AAA"/>
    <property type="match status" value="1"/>
</dbReference>
<evidence type="ECO:0000259" key="5">
    <source>
        <dbReference type="PROSITE" id="PS50893"/>
    </source>
</evidence>
<dbReference type="CDD" id="cd03255">
    <property type="entry name" value="ABC_MJ0796_LolCDE_FtsE"/>
    <property type="match status" value="1"/>
</dbReference>
<reference evidence="6 7" key="1">
    <citation type="submission" date="2023-05" db="EMBL/GenBank/DDBJ databases">
        <title>Rombocin, a short stable natural nisin variant, displays selective antimicrobial activity against Listeria monocytogenes and employs dual mode of action to kill target bacterial strains.</title>
        <authorList>
            <person name="Wambui J."/>
            <person name="Stephan R."/>
            <person name="Kuipers O.P."/>
        </authorList>
    </citation>
    <scope>NUCLEOTIDE SEQUENCE [LARGE SCALE GENOMIC DNA]</scope>
    <source>
        <strain evidence="6 7">RC002</strain>
    </source>
</reference>
<organism evidence="6 7">
    <name type="scientific">Romboutsia sedimentorum</name>
    <dbReference type="NCBI Taxonomy" id="1368474"/>
    <lineage>
        <taxon>Bacteria</taxon>
        <taxon>Bacillati</taxon>
        <taxon>Bacillota</taxon>
        <taxon>Clostridia</taxon>
        <taxon>Peptostreptococcales</taxon>
        <taxon>Peptostreptococcaceae</taxon>
        <taxon>Romboutsia</taxon>
    </lineage>
</organism>
<dbReference type="InterPro" id="IPR027417">
    <property type="entry name" value="P-loop_NTPase"/>
</dbReference>